<evidence type="ECO:0000259" key="6">
    <source>
        <dbReference type="Pfam" id="PF01926"/>
    </source>
</evidence>
<evidence type="ECO:0000313" key="8">
    <source>
        <dbReference type="Proteomes" id="UP000199603"/>
    </source>
</evidence>
<dbReference type="InterPro" id="IPR006073">
    <property type="entry name" value="GTP-bd"/>
</dbReference>
<keyword evidence="8" id="KW-1185">Reference proteome</keyword>
<evidence type="ECO:0000256" key="5">
    <source>
        <dbReference type="SAM" id="Phobius"/>
    </source>
</evidence>
<name>A0A1G6XRG3_9GAMM</name>
<dbReference type="PANTHER" id="PTHR42714:SF6">
    <property type="entry name" value="TRANSLATION INITIATION FACTOR IF-2"/>
    <property type="match status" value="1"/>
</dbReference>
<keyword evidence="3 5" id="KW-1133">Transmembrane helix</keyword>
<dbReference type="InterPro" id="IPR027417">
    <property type="entry name" value="P-loop_NTPase"/>
</dbReference>
<gene>
    <name evidence="7" type="ORF">SAMN04488509_107121</name>
</gene>
<dbReference type="Gene3D" id="3.40.50.300">
    <property type="entry name" value="P-loop containing nucleotide triphosphate hydrolases"/>
    <property type="match status" value="1"/>
</dbReference>
<feature type="transmembrane region" description="Helical" evidence="5">
    <location>
        <begin position="376"/>
        <end position="401"/>
    </location>
</feature>
<evidence type="ECO:0000256" key="2">
    <source>
        <dbReference type="ARBA" id="ARBA00022692"/>
    </source>
</evidence>
<dbReference type="Proteomes" id="UP000199603">
    <property type="component" value="Unassembled WGS sequence"/>
</dbReference>
<dbReference type="GO" id="GO:0005525">
    <property type="term" value="F:GTP binding"/>
    <property type="evidence" value="ECO:0007669"/>
    <property type="project" value="InterPro"/>
</dbReference>
<comment type="subcellular location">
    <subcellularLocation>
        <location evidence="1">Membrane</location>
        <topology evidence="1">Multi-pass membrane protein</topology>
    </subcellularLocation>
</comment>
<reference evidence="7 8" key="1">
    <citation type="submission" date="2016-10" db="EMBL/GenBank/DDBJ databases">
        <authorList>
            <person name="de Groot N.N."/>
        </authorList>
    </citation>
    <scope>NUCLEOTIDE SEQUENCE [LARGE SCALE GENOMIC DNA]</scope>
    <source>
        <strain evidence="7 8">DSM 16957</strain>
    </source>
</reference>
<dbReference type="EMBL" id="FNAG01000007">
    <property type="protein sequence ID" value="SDD80784.1"/>
    <property type="molecule type" value="Genomic_DNA"/>
</dbReference>
<dbReference type="GO" id="GO:0002098">
    <property type="term" value="P:tRNA wobble uridine modification"/>
    <property type="evidence" value="ECO:0007669"/>
    <property type="project" value="TreeGrafter"/>
</dbReference>
<dbReference type="AlphaFoldDB" id="A0A1G6XRG3"/>
<dbReference type="SUPFAM" id="SSF52540">
    <property type="entry name" value="P-loop containing nucleoside triphosphate hydrolases"/>
    <property type="match status" value="1"/>
</dbReference>
<evidence type="ECO:0000313" key="7">
    <source>
        <dbReference type="EMBL" id="SDD80784.1"/>
    </source>
</evidence>
<dbReference type="Pfam" id="PF05128">
    <property type="entry name" value="DUF697"/>
    <property type="match status" value="1"/>
</dbReference>
<evidence type="ECO:0000256" key="4">
    <source>
        <dbReference type="ARBA" id="ARBA00023136"/>
    </source>
</evidence>
<dbReference type="OrthoDB" id="238366at2"/>
<keyword evidence="4 5" id="KW-0472">Membrane</keyword>
<proteinExistence type="predicted"/>
<dbReference type="GO" id="GO:0016020">
    <property type="term" value="C:membrane"/>
    <property type="evidence" value="ECO:0007669"/>
    <property type="project" value="UniProtKB-SubCell"/>
</dbReference>
<dbReference type="RefSeq" id="WP_091243240.1">
    <property type="nucleotide sequence ID" value="NZ_FNAG01000007.1"/>
</dbReference>
<organism evidence="7 8">
    <name type="scientific">Aquimonas voraii</name>
    <dbReference type="NCBI Taxonomy" id="265719"/>
    <lineage>
        <taxon>Bacteria</taxon>
        <taxon>Pseudomonadati</taxon>
        <taxon>Pseudomonadota</taxon>
        <taxon>Gammaproteobacteria</taxon>
        <taxon>Lysobacterales</taxon>
        <taxon>Lysobacteraceae</taxon>
        <taxon>Aquimonas</taxon>
    </lineage>
</organism>
<feature type="transmembrane region" description="Helical" evidence="5">
    <location>
        <begin position="348"/>
        <end position="370"/>
    </location>
</feature>
<dbReference type="Pfam" id="PF01926">
    <property type="entry name" value="MMR_HSR1"/>
    <property type="match status" value="1"/>
</dbReference>
<dbReference type="STRING" id="265719.SAMN04488509_107121"/>
<dbReference type="GO" id="GO:0005737">
    <property type="term" value="C:cytoplasm"/>
    <property type="evidence" value="ECO:0007669"/>
    <property type="project" value="TreeGrafter"/>
</dbReference>
<protein>
    <recommendedName>
        <fullName evidence="6">G domain-containing protein</fullName>
    </recommendedName>
</protein>
<accession>A0A1G6XRG3</accession>
<evidence type="ECO:0000256" key="1">
    <source>
        <dbReference type="ARBA" id="ARBA00004141"/>
    </source>
</evidence>
<evidence type="ECO:0000256" key="3">
    <source>
        <dbReference type="ARBA" id="ARBA00022989"/>
    </source>
</evidence>
<dbReference type="PANTHER" id="PTHR42714">
    <property type="entry name" value="TRNA MODIFICATION GTPASE GTPBP3"/>
    <property type="match status" value="1"/>
</dbReference>
<dbReference type="GO" id="GO:0030488">
    <property type="term" value="P:tRNA methylation"/>
    <property type="evidence" value="ECO:0007669"/>
    <property type="project" value="TreeGrafter"/>
</dbReference>
<keyword evidence="2 5" id="KW-0812">Transmembrane</keyword>
<feature type="domain" description="G" evidence="6">
    <location>
        <begin position="77"/>
        <end position="186"/>
    </location>
</feature>
<dbReference type="CDD" id="cd00880">
    <property type="entry name" value="Era_like"/>
    <property type="match status" value="1"/>
</dbReference>
<sequence length="452" mass="48762">MASRLSRWMQRLAAPFRRGEEATAKAEGDPLLRAADSLRSLLDDPAIPAEIRSELAADYAEVEAMLGRLEQGQIHLAAFGRVSVGKSSLLNALAGTQAFETGVLHGTTTARGQQAWREAAAHGVQLIDTPGINELSGEAREKLAFEVARRSDLILFVVDGDLTQVELDALRLLAAQQRPLLLVLNKADRYRADELDTLRARLLEHTRGIVQPENLLLARAQPAPERVLRVDAQGREQLDTRPREVDVSEVRARVFAILESEGKALAALNAALFAGDLADSVGERLTRLRAELAARITRSYCLAKGVAVALNPVPVADLLAAAALDVALVVHLSKIYALPMSRAEASRLLATVIAQLAALMGAIWGVHLVASALKGMSAGLSTALTAAAQGALAWYATLLVARSAERYLAQGKSWGDKGPKRVVAEIVEGLDRDSVLREARKEILRRLRKRGD</sequence>
<dbReference type="InterPro" id="IPR021147">
    <property type="entry name" value="DUF697"/>
</dbReference>